<feature type="region of interest" description="Disordered" evidence="1">
    <location>
        <begin position="1"/>
        <end position="28"/>
    </location>
</feature>
<evidence type="ECO:0000313" key="2">
    <source>
        <dbReference type="EMBL" id="KND87029.1"/>
    </source>
</evidence>
<dbReference type="Proteomes" id="UP000036947">
    <property type="component" value="Unassembled WGS sequence"/>
</dbReference>
<reference evidence="2 3" key="1">
    <citation type="journal article" date="2015" name="BMC Genomics">
        <title>The genome of the truffle-parasite Tolypocladium ophioglossoides and the evolution of antifungal peptaibiotics.</title>
        <authorList>
            <person name="Quandt C.A."/>
            <person name="Bushley K.E."/>
            <person name="Spatafora J.W."/>
        </authorList>
    </citation>
    <scope>NUCLEOTIDE SEQUENCE [LARGE SCALE GENOMIC DNA]</scope>
    <source>
        <strain evidence="2 3">CBS 100239</strain>
    </source>
</reference>
<evidence type="ECO:0000313" key="3">
    <source>
        <dbReference type="Proteomes" id="UP000036947"/>
    </source>
</evidence>
<comment type="caution">
    <text evidence="2">The sequence shown here is derived from an EMBL/GenBank/DDBJ whole genome shotgun (WGS) entry which is preliminary data.</text>
</comment>
<sequence length="405" mass="45718">MDSPNSTVTRSPSPVTTAASSNSTEASHTALLGPCPRHEMLHHLPNHREHTYFRSVLRQYCPDVSNLINIAPLAIREAEDCCNKSVPIYVLLWANVPEATLAVPGIYVIRPLINIVLHNYLYRKWFRPYRSEIEWGSFFAKVMQPRDFEMGFEPHEIADRVAAMSASLCTQVDVTQRRMREIDSLDETERQRTIRELEVVNFHNQDFFVLQALFRAVAIVICIEDYFTAAGTLPEIAQTPVFIVLTGIEDGLSAPILFDAIADKVEVYHFGETSKAARTSLGTAVDFLMGLEVRETLAGGLKPSEAPSAEDYRDCFLRHEGSLLTEASKLGWVGELPTGASSRWVDVERYLEWSGLGAELDAGCMQRLEDLQWRALRNAEREGAEIKPRRRKRVTLSYAKALKYI</sequence>
<accession>A0A0L0MZ17</accession>
<protein>
    <submittedName>
        <fullName evidence="2">Uncharacterized protein</fullName>
    </submittedName>
</protein>
<keyword evidence="3" id="KW-1185">Reference proteome</keyword>
<organism evidence="2 3">
    <name type="scientific">Tolypocladium ophioglossoides (strain CBS 100239)</name>
    <name type="common">Snaketongue truffleclub</name>
    <name type="synonym">Elaphocordyceps ophioglossoides</name>
    <dbReference type="NCBI Taxonomy" id="1163406"/>
    <lineage>
        <taxon>Eukaryota</taxon>
        <taxon>Fungi</taxon>
        <taxon>Dikarya</taxon>
        <taxon>Ascomycota</taxon>
        <taxon>Pezizomycotina</taxon>
        <taxon>Sordariomycetes</taxon>
        <taxon>Hypocreomycetidae</taxon>
        <taxon>Hypocreales</taxon>
        <taxon>Ophiocordycipitaceae</taxon>
        <taxon>Tolypocladium</taxon>
    </lineage>
</organism>
<dbReference type="AlphaFoldDB" id="A0A0L0MZ17"/>
<proteinExistence type="predicted"/>
<evidence type="ECO:0000256" key="1">
    <source>
        <dbReference type="SAM" id="MobiDB-lite"/>
    </source>
</evidence>
<gene>
    <name evidence="2" type="ORF">TOPH_08327</name>
</gene>
<dbReference type="EMBL" id="LFRF01000043">
    <property type="protein sequence ID" value="KND87029.1"/>
    <property type="molecule type" value="Genomic_DNA"/>
</dbReference>
<name>A0A0L0MZ17_TOLOC</name>
<dbReference type="OrthoDB" id="3513679at2759"/>